<proteinExistence type="predicted"/>
<accession>A0A3E2UDS3</accession>
<comment type="caution">
    <text evidence="1">The sequence shown here is derived from an EMBL/GenBank/DDBJ whole genome shotgun (WGS) entry which is preliminary data.</text>
</comment>
<reference evidence="1 2" key="1">
    <citation type="submission" date="2018-08" db="EMBL/GenBank/DDBJ databases">
        <title>A genome reference for cultivated species of the human gut microbiota.</title>
        <authorList>
            <person name="Zou Y."/>
            <person name="Xue W."/>
            <person name="Luo G."/>
        </authorList>
    </citation>
    <scope>NUCLEOTIDE SEQUENCE [LARGE SCALE GENOMIC DNA]</scope>
    <source>
        <strain evidence="1 2">AF29-11BH</strain>
    </source>
</reference>
<name>A0A3E2UDS3_9FIRM</name>
<dbReference type="RefSeq" id="WP_117527922.1">
    <property type="nucleotide sequence ID" value="NZ_JAQCXC010000018.1"/>
</dbReference>
<evidence type="ECO:0000313" key="2">
    <source>
        <dbReference type="Proteomes" id="UP000260783"/>
    </source>
</evidence>
<dbReference type="AlphaFoldDB" id="A0A3E2UDS3"/>
<sequence>MMKRFEVGHTYYDQYACDHETLSVIKIVKRTPKTVVFERHGKTRRAKLYEDSNGEYIVPDHYSMACVYRAERELVDGEPATEEHIITADVPEACGDMDAADTAADVEQPDADNSIRFPAAVAQKPAQAPVAGYAVADALVRYTVKQAVGVLFGDCELRAKELDFLMALTDRAGRVVK</sequence>
<organism evidence="1 2">
    <name type="scientific">Faecalibacterium prausnitzii</name>
    <dbReference type="NCBI Taxonomy" id="853"/>
    <lineage>
        <taxon>Bacteria</taxon>
        <taxon>Bacillati</taxon>
        <taxon>Bacillota</taxon>
        <taxon>Clostridia</taxon>
        <taxon>Eubacteriales</taxon>
        <taxon>Oscillospiraceae</taxon>
        <taxon>Faecalibacterium</taxon>
    </lineage>
</organism>
<evidence type="ECO:0000313" key="1">
    <source>
        <dbReference type="EMBL" id="RGB94345.1"/>
    </source>
</evidence>
<dbReference type="EMBL" id="QVEW01000018">
    <property type="protein sequence ID" value="RGB94345.1"/>
    <property type="molecule type" value="Genomic_DNA"/>
</dbReference>
<protein>
    <submittedName>
        <fullName evidence="1">Uncharacterized protein</fullName>
    </submittedName>
</protein>
<dbReference type="Proteomes" id="UP000260783">
    <property type="component" value="Unassembled WGS sequence"/>
</dbReference>
<gene>
    <name evidence="1" type="ORF">DWZ04_13730</name>
</gene>